<evidence type="ECO:0000313" key="1">
    <source>
        <dbReference type="EMBL" id="KAJ3533322.1"/>
    </source>
</evidence>
<sequence length="84" mass="9172">MLSSTCLAIFQLFDGPNLPKALQEHPNDLGVELEIVVEGRSVFKPKNGEGEVNIESELLKDDRPRPMKMGTGTVLAGELESYTA</sequence>
<organism evidence="1 2">
    <name type="scientific">Phlebia brevispora</name>
    <dbReference type="NCBI Taxonomy" id="194682"/>
    <lineage>
        <taxon>Eukaryota</taxon>
        <taxon>Fungi</taxon>
        <taxon>Dikarya</taxon>
        <taxon>Basidiomycota</taxon>
        <taxon>Agaricomycotina</taxon>
        <taxon>Agaricomycetes</taxon>
        <taxon>Polyporales</taxon>
        <taxon>Meruliaceae</taxon>
        <taxon>Phlebia</taxon>
    </lineage>
</organism>
<evidence type="ECO:0000313" key="2">
    <source>
        <dbReference type="Proteomes" id="UP001148662"/>
    </source>
</evidence>
<dbReference type="Proteomes" id="UP001148662">
    <property type="component" value="Unassembled WGS sequence"/>
</dbReference>
<name>A0ACC1S738_9APHY</name>
<protein>
    <submittedName>
        <fullName evidence="1">Uncharacterized protein</fullName>
    </submittedName>
</protein>
<accession>A0ACC1S738</accession>
<gene>
    <name evidence="1" type="ORF">NM688_g7301</name>
</gene>
<keyword evidence="2" id="KW-1185">Reference proteome</keyword>
<reference evidence="1" key="1">
    <citation type="submission" date="2022-07" db="EMBL/GenBank/DDBJ databases">
        <title>Genome Sequence of Phlebia brevispora.</title>
        <authorList>
            <person name="Buettner E."/>
        </authorList>
    </citation>
    <scope>NUCLEOTIDE SEQUENCE</scope>
    <source>
        <strain evidence="1">MPL23</strain>
    </source>
</reference>
<proteinExistence type="predicted"/>
<dbReference type="EMBL" id="JANHOG010001675">
    <property type="protein sequence ID" value="KAJ3533322.1"/>
    <property type="molecule type" value="Genomic_DNA"/>
</dbReference>
<comment type="caution">
    <text evidence="1">The sequence shown here is derived from an EMBL/GenBank/DDBJ whole genome shotgun (WGS) entry which is preliminary data.</text>
</comment>